<accession>A0A1Y1QRW1</accession>
<dbReference type="Pfam" id="PF02452">
    <property type="entry name" value="PemK_toxin"/>
    <property type="match status" value="1"/>
</dbReference>
<gene>
    <name evidence="2" type="ORF">BWK73_15010</name>
</gene>
<dbReference type="Gene3D" id="2.30.30.110">
    <property type="match status" value="1"/>
</dbReference>
<dbReference type="InterPro" id="IPR003477">
    <property type="entry name" value="PemK-like"/>
</dbReference>
<sequence length="113" mass="12483">MKRGEIWWASLEEPRGSEPGYKRPVVIISSDAFNQSRIQTVIVAVVTSNLRLANAPGNISLAKRDSDLSKESVINVSQILTIDKSFLMEKVGRLPDKKISALDEGLKLSLSIF</sequence>
<evidence type="ECO:0000313" key="3">
    <source>
        <dbReference type="Proteomes" id="UP000192491"/>
    </source>
</evidence>
<dbReference type="PANTHER" id="PTHR33988:SF2">
    <property type="entry name" value="ENDORIBONUCLEASE MAZF"/>
    <property type="match status" value="1"/>
</dbReference>
<dbReference type="Proteomes" id="UP000192491">
    <property type="component" value="Unassembled WGS sequence"/>
</dbReference>
<comment type="similarity">
    <text evidence="1">Belongs to the PemK/MazF family.</text>
</comment>
<dbReference type="GO" id="GO:0016075">
    <property type="term" value="P:rRNA catabolic process"/>
    <property type="evidence" value="ECO:0007669"/>
    <property type="project" value="TreeGrafter"/>
</dbReference>
<proteinExistence type="inferred from homology"/>
<dbReference type="InterPro" id="IPR011067">
    <property type="entry name" value="Plasmid_toxin/cell-grow_inhib"/>
</dbReference>
<keyword evidence="1" id="KW-0255">Endonuclease</keyword>
<reference evidence="2 3" key="1">
    <citation type="submission" date="2017-01" db="EMBL/GenBank/DDBJ databases">
        <title>Novel large sulfur bacteria in the metagenomes of groundwater-fed chemosynthetic microbial mats in the Lake Huron basin.</title>
        <authorList>
            <person name="Sharrar A.M."/>
            <person name="Flood B.E."/>
            <person name="Bailey J.V."/>
            <person name="Jones D.S."/>
            <person name="Biddanda B."/>
            <person name="Ruberg S.A."/>
            <person name="Marcus D.N."/>
            <person name="Dick G.J."/>
        </authorList>
    </citation>
    <scope>NUCLEOTIDE SEQUENCE [LARGE SCALE GENOMIC DNA]</scope>
    <source>
        <strain evidence="2">A8</strain>
    </source>
</reference>
<dbReference type="GO" id="GO:0016787">
    <property type="term" value="F:hydrolase activity"/>
    <property type="evidence" value="ECO:0007669"/>
    <property type="project" value="UniProtKB-KW"/>
</dbReference>
<name>A0A1Y1QRW1_9GAMM</name>
<dbReference type="EC" id="3.1.-.-" evidence="1"/>
<dbReference type="GO" id="GO:0003677">
    <property type="term" value="F:DNA binding"/>
    <property type="evidence" value="ECO:0007669"/>
    <property type="project" value="InterPro"/>
</dbReference>
<evidence type="ECO:0000313" key="2">
    <source>
        <dbReference type="EMBL" id="OQX12367.1"/>
    </source>
</evidence>
<organism evidence="2 3">
    <name type="scientific">Thiothrix lacustris</name>
    <dbReference type="NCBI Taxonomy" id="525917"/>
    <lineage>
        <taxon>Bacteria</taxon>
        <taxon>Pseudomonadati</taxon>
        <taxon>Pseudomonadota</taxon>
        <taxon>Gammaproteobacteria</taxon>
        <taxon>Thiotrichales</taxon>
        <taxon>Thiotrichaceae</taxon>
        <taxon>Thiothrix</taxon>
    </lineage>
</organism>
<comment type="caution">
    <text evidence="2">The sequence shown here is derived from an EMBL/GenBank/DDBJ whole genome shotgun (WGS) entry which is preliminary data.</text>
</comment>
<dbReference type="EMBL" id="MTEJ01000067">
    <property type="protein sequence ID" value="OQX12367.1"/>
    <property type="molecule type" value="Genomic_DNA"/>
</dbReference>
<dbReference type="PIRSF" id="PIRSF033490">
    <property type="entry name" value="MazF"/>
    <property type="match status" value="1"/>
</dbReference>
<comment type="function">
    <text evidence="1">Toxic component of a type II toxin-antitoxin (TA) system.</text>
</comment>
<keyword evidence="1" id="KW-0540">Nuclease</keyword>
<protein>
    <recommendedName>
        <fullName evidence="1">mRNA interferase</fullName>
        <ecNumber evidence="1">3.1.-.-</ecNumber>
    </recommendedName>
</protein>
<evidence type="ECO:0000256" key="1">
    <source>
        <dbReference type="PIRNR" id="PIRNR033490"/>
    </source>
</evidence>
<dbReference type="SUPFAM" id="SSF50118">
    <property type="entry name" value="Cell growth inhibitor/plasmid maintenance toxic component"/>
    <property type="match status" value="1"/>
</dbReference>
<dbReference type="GO" id="GO:0006402">
    <property type="term" value="P:mRNA catabolic process"/>
    <property type="evidence" value="ECO:0007669"/>
    <property type="project" value="TreeGrafter"/>
</dbReference>
<dbReference type="GO" id="GO:0004521">
    <property type="term" value="F:RNA endonuclease activity"/>
    <property type="evidence" value="ECO:0007669"/>
    <property type="project" value="TreeGrafter"/>
</dbReference>
<keyword evidence="1" id="KW-0378">Hydrolase</keyword>
<dbReference type="PANTHER" id="PTHR33988">
    <property type="entry name" value="ENDORIBONUCLEASE MAZF-RELATED"/>
    <property type="match status" value="1"/>
</dbReference>
<dbReference type="AlphaFoldDB" id="A0A1Y1QRW1"/>